<feature type="signal peptide" evidence="1">
    <location>
        <begin position="1"/>
        <end position="19"/>
    </location>
</feature>
<evidence type="ECO:0000259" key="2">
    <source>
        <dbReference type="PROSITE" id="PS50228"/>
    </source>
</evidence>
<dbReference type="Proteomes" id="UP000828390">
    <property type="component" value="Unassembled WGS sequence"/>
</dbReference>
<comment type="caution">
    <text evidence="3">The sequence shown here is derived from an EMBL/GenBank/DDBJ whole genome shotgun (WGS) entry which is preliminary data.</text>
</comment>
<protein>
    <recommendedName>
        <fullName evidence="2">SUEL-type lectin domain-containing protein</fullName>
    </recommendedName>
</protein>
<dbReference type="AlphaFoldDB" id="A0A9D4MLG0"/>
<dbReference type="EMBL" id="JAIWYP010000001">
    <property type="protein sequence ID" value="KAH3877601.1"/>
    <property type="molecule type" value="Genomic_DNA"/>
</dbReference>
<dbReference type="GO" id="GO:0030246">
    <property type="term" value="F:carbohydrate binding"/>
    <property type="evidence" value="ECO:0007669"/>
    <property type="project" value="InterPro"/>
</dbReference>
<proteinExistence type="predicted"/>
<keyword evidence="4" id="KW-1185">Reference proteome</keyword>
<sequence>MTSYLTCLIVVALCCSAHGSVIVCEGSYMYLSCPKGQVLYVHDALYGRLHDFDICPHSSTEPQDTSCVSLTSTAKVRELCNGKKVCHLHASNSIFGDTCYLTYKYLEVQYACF</sequence>
<evidence type="ECO:0000313" key="4">
    <source>
        <dbReference type="Proteomes" id="UP000828390"/>
    </source>
</evidence>
<accession>A0A9D4MLG0</accession>
<organism evidence="3 4">
    <name type="scientific">Dreissena polymorpha</name>
    <name type="common">Zebra mussel</name>
    <name type="synonym">Mytilus polymorpha</name>
    <dbReference type="NCBI Taxonomy" id="45954"/>
    <lineage>
        <taxon>Eukaryota</taxon>
        <taxon>Metazoa</taxon>
        <taxon>Spiralia</taxon>
        <taxon>Lophotrochozoa</taxon>
        <taxon>Mollusca</taxon>
        <taxon>Bivalvia</taxon>
        <taxon>Autobranchia</taxon>
        <taxon>Heteroconchia</taxon>
        <taxon>Euheterodonta</taxon>
        <taxon>Imparidentia</taxon>
        <taxon>Neoheterodontei</taxon>
        <taxon>Myida</taxon>
        <taxon>Dreissenoidea</taxon>
        <taxon>Dreissenidae</taxon>
        <taxon>Dreissena</taxon>
    </lineage>
</organism>
<gene>
    <name evidence="3" type="ORF">DPMN_001476</name>
</gene>
<dbReference type="PROSITE" id="PS50228">
    <property type="entry name" value="SUEL_LECTIN"/>
    <property type="match status" value="1"/>
</dbReference>
<reference evidence="3" key="1">
    <citation type="journal article" date="2019" name="bioRxiv">
        <title>The Genome of the Zebra Mussel, Dreissena polymorpha: A Resource for Invasive Species Research.</title>
        <authorList>
            <person name="McCartney M.A."/>
            <person name="Auch B."/>
            <person name="Kono T."/>
            <person name="Mallez S."/>
            <person name="Zhang Y."/>
            <person name="Obille A."/>
            <person name="Becker A."/>
            <person name="Abrahante J.E."/>
            <person name="Garbe J."/>
            <person name="Badalamenti J.P."/>
            <person name="Herman A."/>
            <person name="Mangelson H."/>
            <person name="Liachko I."/>
            <person name="Sullivan S."/>
            <person name="Sone E.D."/>
            <person name="Koren S."/>
            <person name="Silverstein K.A.T."/>
            <person name="Beckman K.B."/>
            <person name="Gohl D.M."/>
        </authorList>
    </citation>
    <scope>NUCLEOTIDE SEQUENCE</scope>
    <source>
        <strain evidence="3">Duluth1</strain>
        <tissue evidence="3">Whole animal</tissue>
    </source>
</reference>
<dbReference type="Gene3D" id="2.60.120.740">
    <property type="match status" value="1"/>
</dbReference>
<evidence type="ECO:0000256" key="1">
    <source>
        <dbReference type="SAM" id="SignalP"/>
    </source>
</evidence>
<name>A0A9D4MLG0_DREPO</name>
<dbReference type="InterPro" id="IPR043159">
    <property type="entry name" value="Lectin_gal-bd_sf"/>
</dbReference>
<feature type="domain" description="SUEL-type lectin" evidence="2">
    <location>
        <begin position="23"/>
        <end position="113"/>
    </location>
</feature>
<dbReference type="Pfam" id="PF02140">
    <property type="entry name" value="SUEL_Lectin"/>
    <property type="match status" value="1"/>
</dbReference>
<reference evidence="3" key="2">
    <citation type="submission" date="2020-11" db="EMBL/GenBank/DDBJ databases">
        <authorList>
            <person name="McCartney M.A."/>
            <person name="Auch B."/>
            <person name="Kono T."/>
            <person name="Mallez S."/>
            <person name="Becker A."/>
            <person name="Gohl D.M."/>
            <person name="Silverstein K.A.T."/>
            <person name="Koren S."/>
            <person name="Bechman K.B."/>
            <person name="Herman A."/>
            <person name="Abrahante J.E."/>
            <person name="Garbe J."/>
        </authorList>
    </citation>
    <scope>NUCLEOTIDE SEQUENCE</scope>
    <source>
        <strain evidence="3">Duluth1</strain>
        <tissue evidence="3">Whole animal</tissue>
    </source>
</reference>
<feature type="chain" id="PRO_5039526138" description="SUEL-type lectin domain-containing protein" evidence="1">
    <location>
        <begin position="20"/>
        <end position="113"/>
    </location>
</feature>
<keyword evidence="1" id="KW-0732">Signal</keyword>
<dbReference type="CDD" id="cd22827">
    <property type="entry name" value="Gal_Rha_Lectin_SUL-I-like"/>
    <property type="match status" value="1"/>
</dbReference>
<evidence type="ECO:0000313" key="3">
    <source>
        <dbReference type="EMBL" id="KAH3877601.1"/>
    </source>
</evidence>
<dbReference type="InterPro" id="IPR000922">
    <property type="entry name" value="Lectin_gal-bd_dom"/>
</dbReference>
<dbReference type="FunFam" id="2.60.120.740:FF:000001">
    <property type="entry name" value="Adhesion G protein-coupled receptor L2"/>
    <property type="match status" value="1"/>
</dbReference>
<dbReference type="PANTHER" id="PTHR46780">
    <property type="entry name" value="PROTEIN EVA-1"/>
    <property type="match status" value="1"/>
</dbReference>